<keyword evidence="2" id="KW-1185">Reference proteome</keyword>
<organism evidence="1 2">
    <name type="scientific">Streptomyces lavenduligriseus</name>
    <dbReference type="NCBI Taxonomy" id="67315"/>
    <lineage>
        <taxon>Bacteria</taxon>
        <taxon>Bacillati</taxon>
        <taxon>Actinomycetota</taxon>
        <taxon>Actinomycetes</taxon>
        <taxon>Kitasatosporales</taxon>
        <taxon>Streptomycetaceae</taxon>
        <taxon>Streptomyces</taxon>
    </lineage>
</organism>
<reference evidence="1 2" key="1">
    <citation type="submission" date="2022-05" db="EMBL/GenBank/DDBJ databases">
        <title>Genome Resource of Streptomyces lavenduligriseus GA1-1, a Strain with Broad-Spectrum Antifungal Activity against Phytopathogenic Fungi.</title>
        <authorList>
            <person name="Qi D."/>
        </authorList>
    </citation>
    <scope>NUCLEOTIDE SEQUENCE [LARGE SCALE GENOMIC DNA]</scope>
    <source>
        <strain evidence="1 2">GA1-1</strain>
    </source>
</reference>
<dbReference type="EMBL" id="JAMCCK010000015">
    <property type="protein sequence ID" value="MCL3993915.1"/>
    <property type="molecule type" value="Genomic_DNA"/>
</dbReference>
<gene>
    <name evidence="1" type="ORF">M4438_10290</name>
</gene>
<accession>A0ABT0NR27</accession>
<comment type="caution">
    <text evidence="1">The sequence shown here is derived from an EMBL/GenBank/DDBJ whole genome shotgun (WGS) entry which is preliminary data.</text>
</comment>
<protein>
    <submittedName>
        <fullName evidence="1">Uncharacterized protein</fullName>
    </submittedName>
</protein>
<evidence type="ECO:0000313" key="1">
    <source>
        <dbReference type="EMBL" id="MCL3993915.1"/>
    </source>
</evidence>
<dbReference type="Proteomes" id="UP001202052">
    <property type="component" value="Unassembled WGS sequence"/>
</dbReference>
<dbReference type="RefSeq" id="WP_249458697.1">
    <property type="nucleotide sequence ID" value="NZ_JAMCCK010000015.1"/>
</dbReference>
<proteinExistence type="predicted"/>
<sequence>MCDELFGADRIDRLQDEMGSGTLTVLNAVTPVDELMAGRASVARSWEPGSEAHYANTSHPCDLGIAGTSKRFSSYVSWSVDSPKDIEAGDAGKGWQSVGHGIHVRREDGGLRVTVVIPCKVEGSHKDQEAELPLEVETEVRNVPGFDTKLLGQMTAQFARELADGLPCVNGPTVPAEL</sequence>
<name>A0ABT0NR27_9ACTN</name>
<evidence type="ECO:0000313" key="2">
    <source>
        <dbReference type="Proteomes" id="UP001202052"/>
    </source>
</evidence>